<evidence type="ECO:0000259" key="1">
    <source>
        <dbReference type="Pfam" id="PF07969"/>
    </source>
</evidence>
<reference evidence="3" key="1">
    <citation type="submission" date="2016-04" db="EMBL/GenBank/DDBJ databases">
        <authorList>
            <person name="Strapagiel D."/>
            <person name="Borowka P."/>
            <person name="Marciniak B."/>
            <person name="Bakula Z."/>
            <person name="Van Ingen J."/>
            <person name="Safianowska A."/>
            <person name="Dziadek J."/>
            <person name="Jagielski T."/>
        </authorList>
    </citation>
    <scope>NUCLEOTIDE SEQUENCE [LARGE SCALE GENOMIC DNA]</scope>
    <source>
        <strain evidence="3">1010001458</strain>
    </source>
</reference>
<dbReference type="Proteomes" id="UP000077342">
    <property type="component" value="Unassembled WGS sequence"/>
</dbReference>
<dbReference type="Gene3D" id="3.20.20.140">
    <property type="entry name" value="Metal-dependent hydrolases"/>
    <property type="match status" value="2"/>
</dbReference>
<proteinExistence type="predicted"/>
<dbReference type="Gene3D" id="2.30.40.10">
    <property type="entry name" value="Urease, subunit C, domain 1"/>
    <property type="match status" value="1"/>
</dbReference>
<dbReference type="SUPFAM" id="SSF51556">
    <property type="entry name" value="Metallo-dependent hydrolases"/>
    <property type="match status" value="1"/>
</dbReference>
<dbReference type="EMBL" id="LWCI01000143">
    <property type="protein sequence ID" value="KZS58928.1"/>
    <property type="molecule type" value="Genomic_DNA"/>
</dbReference>
<gene>
    <name evidence="2" type="ORF">A4G28_14705</name>
</gene>
<dbReference type="InterPro" id="IPR011059">
    <property type="entry name" value="Metal-dep_hydrolase_composite"/>
</dbReference>
<evidence type="ECO:0000313" key="3">
    <source>
        <dbReference type="Proteomes" id="UP000077342"/>
    </source>
</evidence>
<evidence type="ECO:0000313" key="2">
    <source>
        <dbReference type="EMBL" id="KZS58928.1"/>
    </source>
</evidence>
<dbReference type="AlphaFoldDB" id="A0A162DVG1"/>
<comment type="caution">
    <text evidence="2">The sequence shown here is derived from an EMBL/GenBank/DDBJ whole genome shotgun (WGS) entry which is preliminary data.</text>
</comment>
<dbReference type="InterPro" id="IPR032466">
    <property type="entry name" value="Metal_Hydrolase"/>
</dbReference>
<dbReference type="SUPFAM" id="SSF51338">
    <property type="entry name" value="Composite domain of metallo-dependent hydrolases"/>
    <property type="match status" value="1"/>
</dbReference>
<dbReference type="RefSeq" id="WP_075512477.1">
    <property type="nucleotide sequence ID" value="NZ_LWCI01000143.1"/>
</dbReference>
<protein>
    <submittedName>
        <fullName evidence="2">Amidohydrolase</fullName>
    </submittedName>
</protein>
<keyword evidence="3" id="KW-1185">Reference proteome</keyword>
<accession>A0A162DVG1</accession>
<feature type="domain" description="Amidohydrolase 3" evidence="1">
    <location>
        <begin position="36"/>
        <end position="431"/>
    </location>
</feature>
<dbReference type="InterPro" id="IPR013108">
    <property type="entry name" value="Amidohydro_3"/>
</dbReference>
<dbReference type="Gene3D" id="3.10.310.70">
    <property type="match status" value="1"/>
</dbReference>
<sequence>MLIRRATLLDGRRADIRVGAVIDEVGDGVVPAPGERVLDAAGGTVLPGLHDHHVHLRSAAAALDSLLVGPPAVYTKDALAQYLSRARPSSDGWIRAIGYHESVAGRLDRDVLDALVPDIPLRIQHRSGALWILNSAALARVGLAGHPDGRLPSADSGWSDGLPRREPDLARLSDRLTSMGVTGVTDATPDLGADDLESLLLAHRRGEFRPRLRFLAPGKKILHDDRLDLDALTAWIAGRHQAGRPVAVHCVTAAQLVVTIAALRAAGSHPLDRIEHAAVVPDDNVGDLCDLGVTVVTQPNFVAERGDQYLAEIPAVDHHQLWRVVSLLKAQVPVALSTDMPFGHGDPWAAIRAAVHRATSGGAVLNPDECVSARTALTMFLGHPDEPGRVRTVAAGQPGDLCVLSQPPAVVLTALDAALVTATIIGGEIAYTSGPDRPRA</sequence>
<dbReference type="Pfam" id="PF07969">
    <property type="entry name" value="Amidohydro_3"/>
    <property type="match status" value="1"/>
</dbReference>
<organism evidence="2 3">
    <name type="scientific">Mycobacterium ostraviense</name>
    <dbReference type="NCBI Taxonomy" id="2738409"/>
    <lineage>
        <taxon>Bacteria</taxon>
        <taxon>Bacillati</taxon>
        <taxon>Actinomycetota</taxon>
        <taxon>Actinomycetes</taxon>
        <taxon>Mycobacteriales</taxon>
        <taxon>Mycobacteriaceae</taxon>
        <taxon>Mycobacterium</taxon>
    </lineage>
</organism>
<dbReference type="PANTHER" id="PTHR22642">
    <property type="entry name" value="IMIDAZOLONEPROPIONASE"/>
    <property type="match status" value="1"/>
</dbReference>
<name>A0A162DVG1_9MYCO</name>
<dbReference type="GO" id="GO:0016810">
    <property type="term" value="F:hydrolase activity, acting on carbon-nitrogen (but not peptide) bonds"/>
    <property type="evidence" value="ECO:0007669"/>
    <property type="project" value="InterPro"/>
</dbReference>
<dbReference type="PANTHER" id="PTHR22642:SF2">
    <property type="entry name" value="PROTEIN LONG AFTER FAR-RED 3"/>
    <property type="match status" value="1"/>
</dbReference>
<keyword evidence="2" id="KW-0378">Hydrolase</keyword>